<keyword evidence="2" id="KW-0863">Zinc-finger</keyword>
<name>A0A851F5G0_PITSO</name>
<proteinExistence type="predicted"/>
<dbReference type="GO" id="GO:0008270">
    <property type="term" value="F:zinc ion binding"/>
    <property type="evidence" value="ECO:0007669"/>
    <property type="project" value="UniProtKB-KW"/>
</dbReference>
<evidence type="ECO:0000256" key="1">
    <source>
        <dbReference type="ARBA" id="ARBA00022723"/>
    </source>
</evidence>
<gene>
    <name evidence="5" type="primary">Trim29_1</name>
    <name evidence="5" type="ORF">PITSOR_R01450</name>
</gene>
<accession>A0A851F5G0</accession>
<comment type="caution">
    <text evidence="5">The sequence shown here is derived from an EMBL/GenBank/DDBJ whole genome shotgun (WGS) entry which is preliminary data.</text>
</comment>
<keyword evidence="3" id="KW-0862">Zinc</keyword>
<organism evidence="5 6">
    <name type="scientific">Pitta sordida</name>
    <name type="common">Hooded pitta</name>
    <dbReference type="NCBI Taxonomy" id="9163"/>
    <lineage>
        <taxon>Eukaryota</taxon>
        <taxon>Metazoa</taxon>
        <taxon>Chordata</taxon>
        <taxon>Craniata</taxon>
        <taxon>Vertebrata</taxon>
        <taxon>Euteleostomi</taxon>
        <taxon>Archelosauria</taxon>
        <taxon>Archosauria</taxon>
        <taxon>Dinosauria</taxon>
        <taxon>Saurischia</taxon>
        <taxon>Theropoda</taxon>
        <taxon>Coelurosauria</taxon>
        <taxon>Aves</taxon>
        <taxon>Neognathae</taxon>
        <taxon>Neoaves</taxon>
        <taxon>Telluraves</taxon>
        <taxon>Australaves</taxon>
        <taxon>Passeriformes</taxon>
        <taxon>Pittidae</taxon>
        <taxon>Pitta</taxon>
    </lineage>
</organism>
<dbReference type="Gene3D" id="4.10.830.40">
    <property type="match status" value="1"/>
</dbReference>
<evidence type="ECO:0000313" key="6">
    <source>
        <dbReference type="Proteomes" id="UP000633448"/>
    </source>
</evidence>
<evidence type="ECO:0000256" key="3">
    <source>
        <dbReference type="ARBA" id="ARBA00022833"/>
    </source>
</evidence>
<evidence type="ECO:0000256" key="2">
    <source>
        <dbReference type="ARBA" id="ARBA00022771"/>
    </source>
</evidence>
<feature type="region of interest" description="Disordered" evidence="4">
    <location>
        <begin position="1"/>
        <end position="20"/>
    </location>
</feature>
<protein>
    <submittedName>
        <fullName evidence="5">TRI29 protein</fullName>
    </submittedName>
</protein>
<sequence length="109" mass="12309">NIAQNFLDAADHQKEEEQEVQGQQEEVTLCYFCLQEPQAAMRTCLTCKASLCKAHLSKHSSKNSQKGHILLEPCGPELLAKRKCPQHSKLLECYCKIDKVCLCVLFCVI</sequence>
<feature type="non-terminal residue" evidence="5">
    <location>
        <position position="1"/>
    </location>
</feature>
<dbReference type="InterPro" id="IPR051051">
    <property type="entry name" value="E3_ubiq-ligase_TRIM/RNF"/>
</dbReference>
<keyword evidence="1" id="KW-0479">Metal-binding</keyword>
<dbReference type="EMBL" id="WEKX01010977">
    <property type="protein sequence ID" value="NWI89426.1"/>
    <property type="molecule type" value="Genomic_DNA"/>
</dbReference>
<reference evidence="5" key="1">
    <citation type="submission" date="2019-10" db="EMBL/GenBank/DDBJ databases">
        <title>Bird 10,000 Genomes (B10K) Project - Family phase.</title>
        <authorList>
            <person name="Zhang G."/>
        </authorList>
    </citation>
    <scope>NUCLEOTIDE SEQUENCE</scope>
    <source>
        <strain evidence="5">B10K-DU-002-53</strain>
        <tissue evidence="5">Muscle</tissue>
    </source>
</reference>
<evidence type="ECO:0000256" key="4">
    <source>
        <dbReference type="SAM" id="MobiDB-lite"/>
    </source>
</evidence>
<keyword evidence="6" id="KW-1185">Reference proteome</keyword>
<dbReference type="PANTHER" id="PTHR25465:SF77">
    <property type="entry name" value="E3 UBIQUITIN_ISG15 LIGASE TRIM25"/>
    <property type="match status" value="1"/>
</dbReference>
<feature type="non-terminal residue" evidence="5">
    <location>
        <position position="109"/>
    </location>
</feature>
<dbReference type="OrthoDB" id="9049620at2759"/>
<evidence type="ECO:0000313" key="5">
    <source>
        <dbReference type="EMBL" id="NWI89426.1"/>
    </source>
</evidence>
<dbReference type="PANTHER" id="PTHR25465">
    <property type="entry name" value="B-BOX DOMAIN CONTAINING"/>
    <property type="match status" value="1"/>
</dbReference>
<dbReference type="Proteomes" id="UP000633448">
    <property type="component" value="Unassembled WGS sequence"/>
</dbReference>
<dbReference type="AlphaFoldDB" id="A0A851F5G0"/>